<accession>A0A940DEL7</accession>
<dbReference type="Pfam" id="PF12850">
    <property type="entry name" value="Metallophos_2"/>
    <property type="match status" value="1"/>
</dbReference>
<dbReference type="Gene3D" id="3.60.21.10">
    <property type="match status" value="1"/>
</dbReference>
<comment type="similarity">
    <text evidence="1">Belongs to the metallophosphoesterase superfamily. YfcE family.</text>
</comment>
<protein>
    <submittedName>
        <fullName evidence="3">Metallophosphoesterase family protein</fullName>
    </submittedName>
</protein>
<sequence length="196" mass="22706">MSDIHANMHALNMIAPYMDSVDKVICLGDAVGYNQYVNPVIDFLRTNNVQCIMGNHDHYMLHDFTRPVNDNVKYWVQYARDNITPENKLWLSKLPDYLEFNTDGKNFLCCHASPWNHLEEYIYPDNSKRIDDLFNLQYNVICIGHTHHPMEFKRGDKLVLNPGSVGQSRNIRGMAFASILDTKNLTTTQICKPLNR</sequence>
<gene>
    <name evidence="3" type="ORF">IAC77_02540</name>
</gene>
<dbReference type="GO" id="GO:0005737">
    <property type="term" value="C:cytoplasm"/>
    <property type="evidence" value="ECO:0007669"/>
    <property type="project" value="TreeGrafter"/>
</dbReference>
<comment type="caution">
    <text evidence="3">The sequence shown here is derived from an EMBL/GenBank/DDBJ whole genome shotgun (WGS) entry which is preliminary data.</text>
</comment>
<dbReference type="InterPro" id="IPR050126">
    <property type="entry name" value="Ap4A_hydrolase"/>
</dbReference>
<dbReference type="InterPro" id="IPR029052">
    <property type="entry name" value="Metallo-depent_PP-like"/>
</dbReference>
<evidence type="ECO:0000256" key="1">
    <source>
        <dbReference type="ARBA" id="ARBA00008950"/>
    </source>
</evidence>
<dbReference type="AlphaFoldDB" id="A0A940DEL7"/>
<evidence type="ECO:0000259" key="2">
    <source>
        <dbReference type="Pfam" id="PF12850"/>
    </source>
</evidence>
<reference evidence="3" key="1">
    <citation type="submission" date="2020-10" db="EMBL/GenBank/DDBJ databases">
        <authorList>
            <person name="Gilroy R."/>
        </authorList>
    </citation>
    <scope>NUCLEOTIDE SEQUENCE</scope>
    <source>
        <strain evidence="3">B1-16210</strain>
    </source>
</reference>
<evidence type="ECO:0000313" key="4">
    <source>
        <dbReference type="Proteomes" id="UP000721442"/>
    </source>
</evidence>
<name>A0A940DEL7_9PROT</name>
<dbReference type="PIRSF" id="PIRSF000883">
    <property type="entry name" value="Pesterase_MJ0912"/>
    <property type="match status" value="1"/>
</dbReference>
<dbReference type="InterPro" id="IPR011152">
    <property type="entry name" value="Pesterase_MJ0912"/>
</dbReference>
<proteinExistence type="inferred from homology"/>
<dbReference type="EMBL" id="JADINE010000032">
    <property type="protein sequence ID" value="MBO8407315.1"/>
    <property type="molecule type" value="Genomic_DNA"/>
</dbReference>
<feature type="domain" description="Calcineurin-like phosphoesterase" evidence="2">
    <location>
        <begin position="1"/>
        <end position="176"/>
    </location>
</feature>
<dbReference type="SUPFAM" id="SSF56300">
    <property type="entry name" value="Metallo-dependent phosphatases"/>
    <property type="match status" value="1"/>
</dbReference>
<reference evidence="3" key="2">
    <citation type="journal article" date="2021" name="PeerJ">
        <title>Extensive microbial diversity within the chicken gut microbiome revealed by metagenomics and culture.</title>
        <authorList>
            <person name="Gilroy R."/>
            <person name="Ravi A."/>
            <person name="Getino M."/>
            <person name="Pursley I."/>
            <person name="Horton D.L."/>
            <person name="Alikhan N.F."/>
            <person name="Baker D."/>
            <person name="Gharbi K."/>
            <person name="Hall N."/>
            <person name="Watson M."/>
            <person name="Adriaenssens E.M."/>
            <person name="Foster-Nyarko E."/>
            <person name="Jarju S."/>
            <person name="Secka A."/>
            <person name="Antonio M."/>
            <person name="Oren A."/>
            <person name="Chaudhuri R.R."/>
            <person name="La Ragione R."/>
            <person name="Hildebrand F."/>
            <person name="Pallen M.J."/>
        </authorList>
    </citation>
    <scope>NUCLEOTIDE SEQUENCE</scope>
    <source>
        <strain evidence="3">B1-16210</strain>
    </source>
</reference>
<dbReference type="GO" id="GO:0016791">
    <property type="term" value="F:phosphatase activity"/>
    <property type="evidence" value="ECO:0007669"/>
    <property type="project" value="TreeGrafter"/>
</dbReference>
<dbReference type="Proteomes" id="UP000721442">
    <property type="component" value="Unassembled WGS sequence"/>
</dbReference>
<organism evidence="3 4">
    <name type="scientific">Candidatus Enterousia excrementavium</name>
    <dbReference type="NCBI Taxonomy" id="2840789"/>
    <lineage>
        <taxon>Bacteria</taxon>
        <taxon>Pseudomonadati</taxon>
        <taxon>Pseudomonadota</taxon>
        <taxon>Alphaproteobacteria</taxon>
        <taxon>Candidatus Enterousia</taxon>
    </lineage>
</organism>
<dbReference type="PANTHER" id="PTHR42850:SF2">
    <property type="entry name" value="BLL5683 PROTEIN"/>
    <property type="match status" value="1"/>
</dbReference>
<evidence type="ECO:0000313" key="3">
    <source>
        <dbReference type="EMBL" id="MBO8407315.1"/>
    </source>
</evidence>
<dbReference type="InterPro" id="IPR024654">
    <property type="entry name" value="Calcineurin-like_PHP_lpxH"/>
</dbReference>
<dbReference type="PANTHER" id="PTHR42850">
    <property type="entry name" value="METALLOPHOSPHOESTERASE"/>
    <property type="match status" value="1"/>
</dbReference>